<reference evidence="3 4" key="3">
    <citation type="journal article" date="2013" name="Rice">
        <title>Improvement of the Oryza sativa Nipponbare reference genome using next generation sequence and optical map data.</title>
        <authorList>
            <person name="Kawahara Y."/>
            <person name="de la Bastide M."/>
            <person name="Hamilton J.P."/>
            <person name="Kanamori H."/>
            <person name="McCombie W.R."/>
            <person name="Ouyang S."/>
            <person name="Schwartz D.C."/>
            <person name="Tanaka T."/>
            <person name="Wu J."/>
            <person name="Zhou S."/>
            <person name="Childs K.L."/>
            <person name="Davidson R.M."/>
            <person name="Lin H."/>
            <person name="Quesada-Ocampo L."/>
            <person name="Vaillancourt B."/>
            <person name="Sakai H."/>
            <person name="Lee S.S."/>
            <person name="Kim J."/>
            <person name="Numa H."/>
            <person name="Itoh T."/>
            <person name="Buell C.R."/>
            <person name="Matsumoto T."/>
        </authorList>
    </citation>
    <scope>NUCLEOTIDE SEQUENCE [LARGE SCALE GENOMIC DNA]</scope>
    <source>
        <strain evidence="4">cv. Nipponbare</strain>
    </source>
</reference>
<feature type="signal peptide" evidence="2">
    <location>
        <begin position="1"/>
        <end position="22"/>
    </location>
</feature>
<evidence type="ECO:0000313" key="4">
    <source>
        <dbReference type="Proteomes" id="UP000059680"/>
    </source>
</evidence>
<sequence length="125" mass="13067">TSLSHTPTILLLLLPDLPSLAAAPLLAGRLSLRRALRPASAPEELRPDPGIRRRNLARVPENVTGATAASNQKRLQQGSNRGGGGARQQQHQAGQWRSCHQCCRAGGWLGAGGGGQIPLPTTTTG</sequence>
<feature type="region of interest" description="Disordered" evidence="1">
    <location>
        <begin position="37"/>
        <end position="96"/>
    </location>
</feature>
<reference evidence="3 4" key="2">
    <citation type="journal article" date="2013" name="Plant Cell Physiol.">
        <title>Rice Annotation Project Database (RAP-DB): an integrative and interactive database for rice genomics.</title>
        <authorList>
            <person name="Sakai H."/>
            <person name="Lee S.S."/>
            <person name="Tanaka T."/>
            <person name="Numa H."/>
            <person name="Kim J."/>
            <person name="Kawahara Y."/>
            <person name="Wakimoto H."/>
            <person name="Yang C.C."/>
            <person name="Iwamoto M."/>
            <person name="Abe T."/>
            <person name="Yamada Y."/>
            <person name="Muto A."/>
            <person name="Inokuchi H."/>
            <person name="Ikemura T."/>
            <person name="Matsumoto T."/>
            <person name="Sasaki T."/>
            <person name="Itoh T."/>
        </authorList>
    </citation>
    <scope>NUCLEOTIDE SEQUENCE [LARGE SCALE GENOMIC DNA]</scope>
    <source>
        <strain evidence="4">cv. Nipponbare</strain>
    </source>
</reference>
<feature type="chain" id="PRO_5006056468" evidence="2">
    <location>
        <begin position="23"/>
        <end position="125"/>
    </location>
</feature>
<feature type="compositionally biased region" description="Polar residues" evidence="1">
    <location>
        <begin position="64"/>
        <end position="75"/>
    </location>
</feature>
<keyword evidence="2" id="KW-0732">Signal</keyword>
<evidence type="ECO:0000313" key="3">
    <source>
        <dbReference type="EMBL" id="BAS83471.1"/>
    </source>
</evidence>
<organism evidence="3 4">
    <name type="scientific">Oryza sativa subsp. japonica</name>
    <name type="common">Rice</name>
    <dbReference type="NCBI Taxonomy" id="39947"/>
    <lineage>
        <taxon>Eukaryota</taxon>
        <taxon>Viridiplantae</taxon>
        <taxon>Streptophyta</taxon>
        <taxon>Embryophyta</taxon>
        <taxon>Tracheophyta</taxon>
        <taxon>Spermatophyta</taxon>
        <taxon>Magnoliopsida</taxon>
        <taxon>Liliopsida</taxon>
        <taxon>Poales</taxon>
        <taxon>Poaceae</taxon>
        <taxon>BOP clade</taxon>
        <taxon>Oryzoideae</taxon>
        <taxon>Oryzeae</taxon>
        <taxon>Oryzinae</taxon>
        <taxon>Oryza</taxon>
        <taxon>Oryza sativa</taxon>
    </lineage>
</organism>
<feature type="non-terminal residue" evidence="3">
    <location>
        <position position="1"/>
    </location>
</feature>
<dbReference type="Gramene" id="Os03t0270700-01">
    <property type="protein sequence ID" value="Os03t0270700-01"/>
    <property type="gene ID" value="Os03g0270700"/>
</dbReference>
<dbReference type="ExpressionAtlas" id="A0A0P0VW97">
    <property type="expression patterns" value="baseline and differential"/>
</dbReference>
<dbReference type="AlphaFoldDB" id="A0A0P0VW97"/>
<dbReference type="EMBL" id="AP014959">
    <property type="protein sequence ID" value="BAS83471.1"/>
    <property type="molecule type" value="Genomic_DNA"/>
</dbReference>
<proteinExistence type="predicted"/>
<accession>A0A0P0VW97</accession>
<evidence type="ECO:0000256" key="2">
    <source>
        <dbReference type="SAM" id="SignalP"/>
    </source>
</evidence>
<keyword evidence="4" id="KW-1185">Reference proteome</keyword>
<gene>
    <name evidence="3" type="ordered locus">Os03g0270700</name>
    <name evidence="3" type="ORF">OSNPB_030270700</name>
</gene>
<dbReference type="Proteomes" id="UP000059680">
    <property type="component" value="Chromosome 3"/>
</dbReference>
<evidence type="ECO:0000256" key="1">
    <source>
        <dbReference type="SAM" id="MobiDB-lite"/>
    </source>
</evidence>
<name>A0A0P0VW97_ORYSJ</name>
<protein>
    <submittedName>
        <fullName evidence="3">Os03g0270700 protein</fullName>
    </submittedName>
</protein>
<reference evidence="4" key="1">
    <citation type="journal article" date="2005" name="Nature">
        <title>The map-based sequence of the rice genome.</title>
        <authorList>
            <consortium name="International rice genome sequencing project (IRGSP)"/>
            <person name="Matsumoto T."/>
            <person name="Wu J."/>
            <person name="Kanamori H."/>
            <person name="Katayose Y."/>
            <person name="Fujisawa M."/>
            <person name="Namiki N."/>
            <person name="Mizuno H."/>
            <person name="Yamamoto K."/>
            <person name="Antonio B.A."/>
            <person name="Baba T."/>
            <person name="Sakata K."/>
            <person name="Nagamura Y."/>
            <person name="Aoki H."/>
            <person name="Arikawa K."/>
            <person name="Arita K."/>
            <person name="Bito T."/>
            <person name="Chiden Y."/>
            <person name="Fujitsuka N."/>
            <person name="Fukunaka R."/>
            <person name="Hamada M."/>
            <person name="Harada C."/>
            <person name="Hayashi A."/>
            <person name="Hijishita S."/>
            <person name="Honda M."/>
            <person name="Hosokawa S."/>
            <person name="Ichikawa Y."/>
            <person name="Idonuma A."/>
            <person name="Iijima M."/>
            <person name="Ikeda M."/>
            <person name="Ikeno M."/>
            <person name="Ito K."/>
            <person name="Ito S."/>
            <person name="Ito T."/>
            <person name="Ito Y."/>
            <person name="Ito Y."/>
            <person name="Iwabuchi A."/>
            <person name="Kamiya K."/>
            <person name="Karasawa W."/>
            <person name="Kurita K."/>
            <person name="Katagiri S."/>
            <person name="Kikuta A."/>
            <person name="Kobayashi H."/>
            <person name="Kobayashi N."/>
            <person name="Machita K."/>
            <person name="Maehara T."/>
            <person name="Masukawa M."/>
            <person name="Mizubayashi T."/>
            <person name="Mukai Y."/>
            <person name="Nagasaki H."/>
            <person name="Nagata Y."/>
            <person name="Naito S."/>
            <person name="Nakashima M."/>
            <person name="Nakama Y."/>
            <person name="Nakamichi Y."/>
            <person name="Nakamura M."/>
            <person name="Meguro A."/>
            <person name="Negishi M."/>
            <person name="Ohta I."/>
            <person name="Ohta T."/>
            <person name="Okamoto M."/>
            <person name="Ono N."/>
            <person name="Saji S."/>
            <person name="Sakaguchi M."/>
            <person name="Sakai K."/>
            <person name="Shibata M."/>
            <person name="Shimokawa T."/>
            <person name="Song J."/>
            <person name="Takazaki Y."/>
            <person name="Terasawa K."/>
            <person name="Tsugane M."/>
            <person name="Tsuji K."/>
            <person name="Ueda S."/>
            <person name="Waki K."/>
            <person name="Yamagata H."/>
            <person name="Yamamoto M."/>
            <person name="Yamamoto S."/>
            <person name="Yamane H."/>
            <person name="Yoshiki S."/>
            <person name="Yoshihara R."/>
            <person name="Yukawa K."/>
            <person name="Zhong H."/>
            <person name="Yano M."/>
            <person name="Yuan Q."/>
            <person name="Ouyang S."/>
            <person name="Liu J."/>
            <person name="Jones K.M."/>
            <person name="Gansberger K."/>
            <person name="Moffat K."/>
            <person name="Hill J."/>
            <person name="Bera J."/>
            <person name="Fadrosh D."/>
            <person name="Jin S."/>
            <person name="Johri S."/>
            <person name="Kim M."/>
            <person name="Overton L."/>
            <person name="Reardon M."/>
            <person name="Tsitrin T."/>
            <person name="Vuong H."/>
            <person name="Weaver B."/>
            <person name="Ciecko A."/>
            <person name="Tallon L."/>
            <person name="Jackson J."/>
            <person name="Pai G."/>
            <person name="Aken S.V."/>
            <person name="Utterback T."/>
            <person name="Reidmuller S."/>
            <person name="Feldblyum T."/>
            <person name="Hsiao J."/>
            <person name="Zismann V."/>
            <person name="Iobst S."/>
            <person name="de Vazeille A.R."/>
            <person name="Buell C.R."/>
            <person name="Ying K."/>
            <person name="Li Y."/>
            <person name="Lu T."/>
            <person name="Huang Y."/>
            <person name="Zhao Q."/>
            <person name="Feng Q."/>
            <person name="Zhang L."/>
            <person name="Zhu J."/>
            <person name="Weng Q."/>
            <person name="Mu J."/>
            <person name="Lu Y."/>
            <person name="Fan D."/>
            <person name="Liu Y."/>
            <person name="Guan J."/>
            <person name="Zhang Y."/>
            <person name="Yu S."/>
            <person name="Liu X."/>
            <person name="Zhang Y."/>
            <person name="Hong G."/>
            <person name="Han B."/>
            <person name="Choisne N."/>
            <person name="Demange N."/>
            <person name="Orjeda G."/>
            <person name="Samain S."/>
            <person name="Cattolico L."/>
            <person name="Pelletier E."/>
            <person name="Couloux A."/>
            <person name="Segurens B."/>
            <person name="Wincker P."/>
            <person name="D'Hont A."/>
            <person name="Scarpelli C."/>
            <person name="Weissenbach J."/>
            <person name="Salanoubat M."/>
            <person name="Quetier F."/>
            <person name="Yu Y."/>
            <person name="Kim H.R."/>
            <person name="Rambo T."/>
            <person name="Currie J."/>
            <person name="Collura K."/>
            <person name="Luo M."/>
            <person name="Yang T."/>
            <person name="Ammiraju J.S.S."/>
            <person name="Engler F."/>
            <person name="Soderlund C."/>
            <person name="Wing R.A."/>
            <person name="Palmer L.E."/>
            <person name="de la Bastide M."/>
            <person name="Spiegel L."/>
            <person name="Nascimento L."/>
            <person name="Zutavern T."/>
            <person name="O'Shaughnessy A."/>
            <person name="Dike S."/>
            <person name="Dedhia N."/>
            <person name="Preston R."/>
            <person name="Balija V."/>
            <person name="McCombie W.R."/>
            <person name="Chow T."/>
            <person name="Chen H."/>
            <person name="Chung M."/>
            <person name="Chen C."/>
            <person name="Shaw J."/>
            <person name="Wu H."/>
            <person name="Hsiao K."/>
            <person name="Chao Y."/>
            <person name="Chu M."/>
            <person name="Cheng C."/>
            <person name="Hour A."/>
            <person name="Lee P."/>
            <person name="Lin S."/>
            <person name="Lin Y."/>
            <person name="Liou J."/>
            <person name="Liu S."/>
            <person name="Hsing Y."/>
            <person name="Raghuvanshi S."/>
            <person name="Mohanty A."/>
            <person name="Bharti A.K."/>
            <person name="Gaur A."/>
            <person name="Gupta V."/>
            <person name="Kumar D."/>
            <person name="Ravi V."/>
            <person name="Vij S."/>
            <person name="Kapur A."/>
            <person name="Khurana P."/>
            <person name="Khurana P."/>
            <person name="Khurana J.P."/>
            <person name="Tyagi A.K."/>
            <person name="Gaikwad K."/>
            <person name="Singh A."/>
            <person name="Dalal V."/>
            <person name="Srivastava S."/>
            <person name="Dixit A."/>
            <person name="Pal A.K."/>
            <person name="Ghazi I.A."/>
            <person name="Yadav M."/>
            <person name="Pandit A."/>
            <person name="Bhargava A."/>
            <person name="Sureshbabu K."/>
            <person name="Batra K."/>
            <person name="Sharma T.R."/>
            <person name="Mohapatra T."/>
            <person name="Singh N.K."/>
            <person name="Messing J."/>
            <person name="Nelson A.B."/>
            <person name="Fuks G."/>
            <person name="Kavchok S."/>
            <person name="Keizer G."/>
            <person name="Linton E."/>
            <person name="Llaca V."/>
            <person name="Song R."/>
            <person name="Tanyolac B."/>
            <person name="Young S."/>
            <person name="Ho-Il K."/>
            <person name="Hahn J.H."/>
            <person name="Sangsakoo G."/>
            <person name="Vanavichit A."/>
            <person name="de Mattos Luiz.A.T."/>
            <person name="Zimmer P.D."/>
            <person name="Malone G."/>
            <person name="Dellagostin O."/>
            <person name="de Oliveira A.C."/>
            <person name="Bevan M."/>
            <person name="Bancroft I."/>
            <person name="Minx P."/>
            <person name="Cordum H."/>
            <person name="Wilson R."/>
            <person name="Cheng Z."/>
            <person name="Jin W."/>
            <person name="Jiang J."/>
            <person name="Leong S.A."/>
            <person name="Iwama H."/>
            <person name="Gojobori T."/>
            <person name="Itoh T."/>
            <person name="Niimura Y."/>
            <person name="Fujii Y."/>
            <person name="Habara T."/>
            <person name="Sakai H."/>
            <person name="Sato Y."/>
            <person name="Wilson G."/>
            <person name="Kumar K."/>
            <person name="McCouch S."/>
            <person name="Juretic N."/>
            <person name="Hoen D."/>
            <person name="Wright S."/>
            <person name="Bruskiewich R."/>
            <person name="Bureau T."/>
            <person name="Miyao A."/>
            <person name="Hirochika H."/>
            <person name="Nishikawa T."/>
            <person name="Kadowaki K."/>
            <person name="Sugiura M."/>
            <person name="Burr B."/>
            <person name="Sasaki T."/>
        </authorList>
    </citation>
    <scope>NUCLEOTIDE SEQUENCE [LARGE SCALE GENOMIC DNA]</scope>
    <source>
        <strain evidence="4">cv. Nipponbare</strain>
    </source>
</reference>